<feature type="transmembrane region" description="Helical" evidence="7">
    <location>
        <begin position="57"/>
        <end position="78"/>
    </location>
</feature>
<reference evidence="9" key="3">
    <citation type="submission" date="2019-06" db="EMBL/GenBank/DDBJ databases">
        <authorList>
            <person name="Poynton C."/>
            <person name="Hasenbein S."/>
            <person name="Benoit J.B."/>
            <person name="Sepulveda M.S."/>
            <person name="Poelchau M.F."/>
            <person name="Murali S.C."/>
            <person name="Chen S."/>
            <person name="Glastad K.M."/>
            <person name="Werren J.H."/>
            <person name="Vineis J.H."/>
            <person name="Bowen J.L."/>
            <person name="Friedrich M."/>
            <person name="Jones J."/>
            <person name="Robertson H.M."/>
            <person name="Feyereisen R."/>
            <person name="Mechler-Hickson A."/>
            <person name="Mathers N."/>
            <person name="Lee C.E."/>
            <person name="Colbourne J.K."/>
            <person name="Biales A."/>
            <person name="Johnston J.S."/>
            <person name="Wellborn G.A."/>
            <person name="Rosendale A.J."/>
            <person name="Cridge A.G."/>
            <person name="Munoz-Torres M.C."/>
            <person name="Bain P.A."/>
            <person name="Manny A.R."/>
            <person name="Major K.M."/>
            <person name="Lambert F.N."/>
            <person name="Vulpe C.D."/>
            <person name="Tuck P."/>
            <person name="Blalock B.J."/>
            <person name="Lin Y.-Y."/>
            <person name="Smith M.E."/>
            <person name="Ochoa-Acuna H."/>
            <person name="Chen M.-J.M."/>
            <person name="Childers C.P."/>
            <person name="Qu J."/>
            <person name="Dugan S."/>
            <person name="Lee S.L."/>
            <person name="Chao H."/>
            <person name="Dinh H."/>
            <person name="Han Y."/>
            <person name="Doddapaneni H."/>
            <person name="Worley K.C."/>
            <person name="Muzny D.M."/>
            <person name="Gibbs R.A."/>
            <person name="Richards S."/>
        </authorList>
    </citation>
    <scope>NUCLEOTIDE SEQUENCE</scope>
    <source>
        <strain evidence="9">HAZT.00-mixed</strain>
        <tissue evidence="9">Whole organism</tissue>
    </source>
</reference>
<feature type="transmembrane region" description="Helical" evidence="7">
    <location>
        <begin position="90"/>
        <end position="107"/>
    </location>
</feature>
<dbReference type="PANTHER" id="PTHR48020">
    <property type="entry name" value="PROTON MYO-INOSITOL COTRANSPORTER"/>
    <property type="match status" value="1"/>
</dbReference>
<dbReference type="Pfam" id="PF00083">
    <property type="entry name" value="Sugar_tr"/>
    <property type="match status" value="1"/>
</dbReference>
<dbReference type="EMBL" id="JQDR03005386">
    <property type="protein sequence ID" value="KAA0201544.1"/>
    <property type="molecule type" value="Genomic_DNA"/>
</dbReference>
<gene>
    <name evidence="9" type="ORF">HAZT_HAZT005437</name>
</gene>
<dbReference type="PRINTS" id="PR00171">
    <property type="entry name" value="SUGRTRNSPORT"/>
</dbReference>
<keyword evidence="6 7" id="KW-0472">Membrane</keyword>
<dbReference type="GO" id="GO:0016324">
    <property type="term" value="C:apical plasma membrane"/>
    <property type="evidence" value="ECO:0007669"/>
    <property type="project" value="TreeGrafter"/>
</dbReference>
<dbReference type="InterPro" id="IPR020846">
    <property type="entry name" value="MFS_dom"/>
</dbReference>
<reference evidence="9" key="1">
    <citation type="submission" date="2014-08" db="EMBL/GenBank/DDBJ databases">
        <authorList>
            <person name="Murali S."/>
            <person name="Richards S."/>
            <person name="Bandaranaike D."/>
            <person name="Bellair M."/>
            <person name="Blankenburg K."/>
            <person name="Chao H."/>
            <person name="Dinh H."/>
            <person name="Doddapaneni H."/>
            <person name="Dugan-Rocha S."/>
            <person name="Elkadiri S."/>
            <person name="Gnanaolivu R."/>
            <person name="Hughes D."/>
            <person name="Lee S."/>
            <person name="Li M."/>
            <person name="Ming W."/>
            <person name="Munidasa M."/>
            <person name="Muniz J."/>
            <person name="Nguyen L."/>
            <person name="Osuji N."/>
            <person name="Pu L.-L."/>
            <person name="Puazo M."/>
            <person name="Skinner E."/>
            <person name="Qu C."/>
            <person name="Quiroz J."/>
            <person name="Raj R."/>
            <person name="Weissenberger G."/>
            <person name="Xin Y."/>
            <person name="Zou X."/>
            <person name="Han Y."/>
            <person name="Worley K."/>
            <person name="Muzny D."/>
            <person name="Gibbs R."/>
        </authorList>
    </citation>
    <scope>NUCLEOTIDE SEQUENCE</scope>
    <source>
        <strain evidence="9">HAZT.00-mixed</strain>
        <tissue evidence="9">Whole organism</tissue>
    </source>
</reference>
<dbReference type="PANTHER" id="PTHR48020:SF12">
    <property type="entry name" value="PROTON MYO-INOSITOL COTRANSPORTER"/>
    <property type="match status" value="1"/>
</dbReference>
<organism evidence="9">
    <name type="scientific">Hyalella azteca</name>
    <name type="common">Amphipod</name>
    <dbReference type="NCBI Taxonomy" id="294128"/>
    <lineage>
        <taxon>Eukaryota</taxon>
        <taxon>Metazoa</taxon>
        <taxon>Ecdysozoa</taxon>
        <taxon>Arthropoda</taxon>
        <taxon>Crustacea</taxon>
        <taxon>Multicrustacea</taxon>
        <taxon>Malacostraca</taxon>
        <taxon>Eumalacostraca</taxon>
        <taxon>Peracarida</taxon>
        <taxon>Amphipoda</taxon>
        <taxon>Senticaudata</taxon>
        <taxon>Talitrida</taxon>
        <taxon>Talitroidea</taxon>
        <taxon>Hyalellidae</taxon>
        <taxon>Hyalella</taxon>
    </lineage>
</organism>
<dbReference type="InterPro" id="IPR036259">
    <property type="entry name" value="MFS_trans_sf"/>
</dbReference>
<feature type="transmembrane region" description="Helical" evidence="7">
    <location>
        <begin position="306"/>
        <end position="330"/>
    </location>
</feature>
<dbReference type="InterPro" id="IPR050814">
    <property type="entry name" value="Myo-inositol_Transporter"/>
</dbReference>
<dbReference type="InterPro" id="IPR003663">
    <property type="entry name" value="Sugar/inositol_transpt"/>
</dbReference>
<dbReference type="InterPro" id="IPR010573">
    <property type="entry name" value="MFS_Str1/Tri12-like"/>
</dbReference>
<evidence type="ECO:0000256" key="4">
    <source>
        <dbReference type="ARBA" id="ARBA00022692"/>
    </source>
</evidence>
<keyword evidence="4 7" id="KW-0812">Transmembrane</keyword>
<dbReference type="Pfam" id="PF06609">
    <property type="entry name" value="TRI12"/>
    <property type="match status" value="1"/>
</dbReference>
<comment type="similarity">
    <text evidence="2">Belongs to the major facilitator superfamily. Sugar transporter (TC 2.A.1.1) family.</text>
</comment>
<evidence type="ECO:0000313" key="9">
    <source>
        <dbReference type="EMBL" id="KAA0201544.1"/>
    </source>
</evidence>
<comment type="caution">
    <text evidence="9">The sequence shown here is derived from an EMBL/GenBank/DDBJ whole genome shotgun (WGS) entry which is preliminary data.</text>
</comment>
<feature type="transmembrane region" description="Helical" evidence="7">
    <location>
        <begin position="277"/>
        <end position="299"/>
    </location>
</feature>
<evidence type="ECO:0000256" key="7">
    <source>
        <dbReference type="SAM" id="Phobius"/>
    </source>
</evidence>
<comment type="subcellular location">
    <subcellularLocation>
        <location evidence="1">Membrane</location>
        <topology evidence="1">Multi-pass membrane protein</topology>
    </subcellularLocation>
</comment>
<evidence type="ECO:0000256" key="5">
    <source>
        <dbReference type="ARBA" id="ARBA00022989"/>
    </source>
</evidence>
<dbReference type="PROSITE" id="PS00217">
    <property type="entry name" value="SUGAR_TRANSPORT_2"/>
    <property type="match status" value="1"/>
</dbReference>
<dbReference type="SUPFAM" id="SSF103473">
    <property type="entry name" value="MFS general substrate transporter"/>
    <property type="match status" value="1"/>
</dbReference>
<dbReference type="InterPro" id="IPR005828">
    <property type="entry name" value="MFS_sugar_transport-like"/>
</dbReference>
<keyword evidence="3" id="KW-0813">Transport</keyword>
<sequence length="485" mass="52410">MGDFKNLEETSSSSGQLTRPMLILTLFSAIGGFLFGYDTGVVSGAMLLVRHDFNLSTAWHEIIVSGTIAAAWVAALAAGPATDRFGRRRMIVLASVLFVTAAVVMGAAPEKITLLCGRIIAGLAIGFASMCVPLYLSEMAETTLRGRLTVTNIIFVTGGQFAASLVCGAFSNVPHGWRNEEAKDVLLRFRPPATDISAELRDIVHTISKEMVNNYSAQLDEEEGVSLGRILATSAVRRALTLGCLLQMFQQLAGINTVMYYSASIITMAGIGDPTTAIWISAGVASCNFVFTFVGLALVERIGRRPLLLWSLAGMVLCLLELGVSFNLAYVNSPTIDATGNSTDACTQYTSCSTCTTSSDCGFCFSALDPSYLNASCLAADHDQFNEVSISEACSNTNLPEDVTFAYDWCPYEYGWLSILGLACYLLCFAPGTFYLYACVAAVGLLVFYWSLPETRGMTLENIHVLFNRPLFSSQPYRTNRDSES</sequence>
<protein>
    <recommendedName>
        <fullName evidence="8">Major facilitator superfamily (MFS) profile domain-containing protein</fullName>
    </recommendedName>
</protein>
<dbReference type="PROSITE" id="PS50850">
    <property type="entry name" value="MFS"/>
    <property type="match status" value="1"/>
</dbReference>
<proteinExistence type="inferred from homology"/>
<dbReference type="GO" id="GO:0005366">
    <property type="term" value="F:myo-inositol:proton symporter activity"/>
    <property type="evidence" value="ECO:0007669"/>
    <property type="project" value="TreeGrafter"/>
</dbReference>
<dbReference type="InterPro" id="IPR005829">
    <property type="entry name" value="Sugar_transporter_CS"/>
</dbReference>
<dbReference type="Gene3D" id="1.20.1250.20">
    <property type="entry name" value="MFS general substrate transporter like domains"/>
    <property type="match status" value="3"/>
</dbReference>
<feature type="transmembrane region" description="Helical" evidence="7">
    <location>
        <begin position="21"/>
        <end position="37"/>
    </location>
</feature>
<feature type="transmembrane region" description="Helical" evidence="7">
    <location>
        <begin position="416"/>
        <end position="449"/>
    </location>
</feature>
<evidence type="ECO:0000259" key="8">
    <source>
        <dbReference type="PROSITE" id="PS50850"/>
    </source>
</evidence>
<evidence type="ECO:0000256" key="3">
    <source>
        <dbReference type="ARBA" id="ARBA00022448"/>
    </source>
</evidence>
<dbReference type="Proteomes" id="UP000711488">
    <property type="component" value="Unassembled WGS sequence"/>
</dbReference>
<evidence type="ECO:0000256" key="6">
    <source>
        <dbReference type="ARBA" id="ARBA00023136"/>
    </source>
</evidence>
<reference evidence="9" key="2">
    <citation type="journal article" date="2018" name="Environ. Sci. Technol.">
        <title>The Toxicogenome of Hyalella azteca: A Model for Sediment Ecotoxicology and Evolutionary Toxicology.</title>
        <authorList>
            <person name="Poynton H.C."/>
            <person name="Hasenbein S."/>
            <person name="Benoit J.B."/>
            <person name="Sepulveda M.S."/>
            <person name="Poelchau M.F."/>
            <person name="Hughes D.S.T."/>
            <person name="Murali S.C."/>
            <person name="Chen S."/>
            <person name="Glastad K.M."/>
            <person name="Goodisman M.A.D."/>
            <person name="Werren J.H."/>
            <person name="Vineis J.H."/>
            <person name="Bowen J.L."/>
            <person name="Friedrich M."/>
            <person name="Jones J."/>
            <person name="Robertson H.M."/>
            <person name="Feyereisen R."/>
            <person name="Mechler-Hickson A."/>
            <person name="Mathers N."/>
            <person name="Lee C.E."/>
            <person name="Colbourne J.K."/>
            <person name="Biales A."/>
            <person name="Johnston J.S."/>
            <person name="Wellborn G.A."/>
            <person name="Rosendale A.J."/>
            <person name="Cridge A.G."/>
            <person name="Munoz-Torres M.C."/>
            <person name="Bain P.A."/>
            <person name="Manny A.R."/>
            <person name="Major K.M."/>
            <person name="Lambert F.N."/>
            <person name="Vulpe C.D."/>
            <person name="Tuck P."/>
            <person name="Blalock B.J."/>
            <person name="Lin Y.Y."/>
            <person name="Smith M.E."/>
            <person name="Ochoa-Acuna H."/>
            <person name="Chen M.M."/>
            <person name="Childers C.P."/>
            <person name="Qu J."/>
            <person name="Dugan S."/>
            <person name="Lee S.L."/>
            <person name="Chao H."/>
            <person name="Dinh H."/>
            <person name="Han Y."/>
            <person name="Doddapaneni H."/>
            <person name="Worley K.C."/>
            <person name="Muzny D.M."/>
            <person name="Gibbs R.A."/>
            <person name="Richards S."/>
        </authorList>
    </citation>
    <scope>NUCLEOTIDE SEQUENCE</scope>
    <source>
        <strain evidence="9">HAZT.00-mixed</strain>
        <tissue evidence="9">Whole organism</tissue>
    </source>
</reference>
<keyword evidence="5 7" id="KW-1133">Transmembrane helix</keyword>
<feature type="domain" description="Major facilitator superfamily (MFS) profile" evidence="8">
    <location>
        <begin position="24"/>
        <end position="485"/>
    </location>
</feature>
<evidence type="ECO:0000256" key="2">
    <source>
        <dbReference type="ARBA" id="ARBA00010992"/>
    </source>
</evidence>
<name>A0A6A0H8E2_HYAAZ</name>
<dbReference type="AlphaFoldDB" id="A0A6A0H8E2"/>
<accession>A0A6A0H8E2</accession>
<dbReference type="PROSITE" id="PS00216">
    <property type="entry name" value="SUGAR_TRANSPORT_1"/>
    <property type="match status" value="1"/>
</dbReference>
<evidence type="ECO:0000256" key="1">
    <source>
        <dbReference type="ARBA" id="ARBA00004141"/>
    </source>
</evidence>
<feature type="transmembrane region" description="Helical" evidence="7">
    <location>
        <begin position="119"/>
        <end position="137"/>
    </location>
</feature>